<evidence type="ECO:0000256" key="1">
    <source>
        <dbReference type="ARBA" id="ARBA00004123"/>
    </source>
</evidence>
<evidence type="ECO:0000256" key="3">
    <source>
        <dbReference type="ARBA" id="ARBA00022833"/>
    </source>
</evidence>
<dbReference type="Gene3D" id="2.20.28.30">
    <property type="entry name" value="RNA polymerase ii, chain L"/>
    <property type="match status" value="1"/>
</dbReference>
<dbReference type="AlphaFoldDB" id="A0A6A6U5Z3"/>
<evidence type="ECO:0000256" key="5">
    <source>
        <dbReference type="ARBA" id="ARBA00025770"/>
    </source>
</evidence>
<evidence type="ECO:0000313" key="6">
    <source>
        <dbReference type="EMBL" id="KAF2667659.1"/>
    </source>
</evidence>
<dbReference type="Pfam" id="PF03604">
    <property type="entry name" value="Zn_ribbon_RPAB4"/>
    <property type="match status" value="1"/>
</dbReference>
<accession>A0A6A6U5Z3</accession>
<keyword evidence="7" id="KW-1185">Reference proteome</keyword>
<dbReference type="GO" id="GO:0006351">
    <property type="term" value="P:DNA-templated transcription"/>
    <property type="evidence" value="ECO:0007669"/>
    <property type="project" value="InterPro"/>
</dbReference>
<dbReference type="GO" id="GO:0003899">
    <property type="term" value="F:DNA-directed RNA polymerase activity"/>
    <property type="evidence" value="ECO:0007669"/>
    <property type="project" value="InterPro"/>
</dbReference>
<dbReference type="InterPro" id="IPR039747">
    <property type="entry name" value="RPABC4"/>
</dbReference>
<dbReference type="SUPFAM" id="SSF63393">
    <property type="entry name" value="RNA polymerase subunits"/>
    <property type="match status" value="1"/>
</dbReference>
<reference evidence="6" key="1">
    <citation type="journal article" date="2020" name="Stud. Mycol.">
        <title>101 Dothideomycetes genomes: a test case for predicting lifestyles and emergence of pathogens.</title>
        <authorList>
            <person name="Haridas S."/>
            <person name="Albert R."/>
            <person name="Binder M."/>
            <person name="Bloem J."/>
            <person name="Labutti K."/>
            <person name="Salamov A."/>
            <person name="Andreopoulos B."/>
            <person name="Baker S."/>
            <person name="Barry K."/>
            <person name="Bills G."/>
            <person name="Bluhm B."/>
            <person name="Cannon C."/>
            <person name="Castanera R."/>
            <person name="Culley D."/>
            <person name="Daum C."/>
            <person name="Ezra D."/>
            <person name="Gonzalez J."/>
            <person name="Henrissat B."/>
            <person name="Kuo A."/>
            <person name="Liang C."/>
            <person name="Lipzen A."/>
            <person name="Lutzoni F."/>
            <person name="Magnuson J."/>
            <person name="Mondo S."/>
            <person name="Nolan M."/>
            <person name="Ohm R."/>
            <person name="Pangilinan J."/>
            <person name="Park H.-J."/>
            <person name="Ramirez L."/>
            <person name="Alfaro M."/>
            <person name="Sun H."/>
            <person name="Tritt A."/>
            <person name="Yoshinaga Y."/>
            <person name="Zwiers L.-H."/>
            <person name="Turgeon B."/>
            <person name="Goodwin S."/>
            <person name="Spatafora J."/>
            <person name="Crous P."/>
            <person name="Grigoriev I."/>
        </authorList>
    </citation>
    <scope>NUCLEOTIDE SEQUENCE</scope>
    <source>
        <strain evidence="6">CBS 115976</strain>
    </source>
</reference>
<dbReference type="GO" id="GO:0008270">
    <property type="term" value="F:zinc ion binding"/>
    <property type="evidence" value="ECO:0007669"/>
    <property type="project" value="InterPro"/>
</dbReference>
<comment type="similarity">
    <text evidence="5">Belongs to the archaeal Rpo12/eukaryotic RPC10 RNA polymerase subunit family.</text>
</comment>
<dbReference type="FunFam" id="2.20.28.30:FF:000003">
    <property type="entry name" value="DNA-directed RNA polymerases I, II, and III subunit RPABC4"/>
    <property type="match status" value="1"/>
</dbReference>
<sequence length="78" mass="8536">MSNPYQAQQAASSAAAASANAGFTNYVQEKINNGVNYVCGDCDSKVTLKTGDIVRCKQCGHRVLYKMRTDQIVQFEAR</sequence>
<keyword evidence="4" id="KW-0539">Nucleus</keyword>
<dbReference type="EMBL" id="MU004237">
    <property type="protein sequence ID" value="KAF2667659.1"/>
    <property type="molecule type" value="Genomic_DNA"/>
</dbReference>
<dbReference type="GO" id="GO:0005665">
    <property type="term" value="C:RNA polymerase II, core complex"/>
    <property type="evidence" value="ECO:0007669"/>
    <property type="project" value="TreeGrafter"/>
</dbReference>
<protein>
    <recommendedName>
        <fullName evidence="8">Metallothionein-I gene transcription activator</fullName>
    </recommendedName>
</protein>
<dbReference type="PANTHER" id="PTHR12056">
    <property type="entry name" value="DNA-DIRECTED RNA POLYMERASES I, II, AND III"/>
    <property type="match status" value="1"/>
</dbReference>
<evidence type="ECO:0008006" key="8">
    <source>
        <dbReference type="Google" id="ProtNLM"/>
    </source>
</evidence>
<dbReference type="GO" id="GO:0003677">
    <property type="term" value="F:DNA binding"/>
    <property type="evidence" value="ECO:0007669"/>
    <property type="project" value="InterPro"/>
</dbReference>
<comment type="subcellular location">
    <subcellularLocation>
        <location evidence="1">Nucleus</location>
    </subcellularLocation>
</comment>
<keyword evidence="2" id="KW-0479">Metal-binding</keyword>
<dbReference type="InterPro" id="IPR006591">
    <property type="entry name" value="RNAP_P/RPABC4"/>
</dbReference>
<evidence type="ECO:0000256" key="2">
    <source>
        <dbReference type="ARBA" id="ARBA00022723"/>
    </source>
</evidence>
<proteinExistence type="inferred from homology"/>
<evidence type="ECO:0000256" key="4">
    <source>
        <dbReference type="ARBA" id="ARBA00023242"/>
    </source>
</evidence>
<dbReference type="SMART" id="SM00659">
    <property type="entry name" value="RPOLCX"/>
    <property type="match status" value="1"/>
</dbReference>
<dbReference type="GO" id="GO:0005666">
    <property type="term" value="C:RNA polymerase III complex"/>
    <property type="evidence" value="ECO:0007669"/>
    <property type="project" value="TreeGrafter"/>
</dbReference>
<name>A0A6A6U5Z3_9PEZI</name>
<keyword evidence="3" id="KW-0862">Zinc</keyword>
<dbReference type="InterPro" id="IPR029040">
    <property type="entry name" value="RPABC4/Spt4"/>
</dbReference>
<organism evidence="6 7">
    <name type="scientific">Microthyrium microscopicum</name>
    <dbReference type="NCBI Taxonomy" id="703497"/>
    <lineage>
        <taxon>Eukaryota</taxon>
        <taxon>Fungi</taxon>
        <taxon>Dikarya</taxon>
        <taxon>Ascomycota</taxon>
        <taxon>Pezizomycotina</taxon>
        <taxon>Dothideomycetes</taxon>
        <taxon>Dothideomycetes incertae sedis</taxon>
        <taxon>Microthyriales</taxon>
        <taxon>Microthyriaceae</taxon>
        <taxon>Microthyrium</taxon>
    </lineage>
</organism>
<dbReference type="OrthoDB" id="5585087at2759"/>
<gene>
    <name evidence="6" type="ORF">BT63DRAFT_426518</name>
</gene>
<dbReference type="GO" id="GO:0005736">
    <property type="term" value="C:RNA polymerase I complex"/>
    <property type="evidence" value="ECO:0007669"/>
    <property type="project" value="TreeGrafter"/>
</dbReference>
<dbReference type="Proteomes" id="UP000799302">
    <property type="component" value="Unassembled WGS sequence"/>
</dbReference>
<evidence type="ECO:0000313" key="7">
    <source>
        <dbReference type="Proteomes" id="UP000799302"/>
    </source>
</evidence>
<dbReference type="PANTHER" id="PTHR12056:SF2">
    <property type="entry name" value="GEO11084P1"/>
    <property type="match status" value="1"/>
</dbReference>